<keyword evidence="3" id="KW-1185">Reference proteome</keyword>
<evidence type="ECO:0000256" key="1">
    <source>
        <dbReference type="SAM" id="MobiDB-lite"/>
    </source>
</evidence>
<evidence type="ECO:0000313" key="3">
    <source>
        <dbReference type="Proteomes" id="UP000680348"/>
    </source>
</evidence>
<proteinExistence type="predicted"/>
<gene>
    <name evidence="2" type="ORF">KEU06_09305</name>
</gene>
<dbReference type="EMBL" id="JAGWCR010000004">
    <property type="protein sequence ID" value="MBS3648801.1"/>
    <property type="molecule type" value="Genomic_DNA"/>
</dbReference>
<reference evidence="2" key="1">
    <citation type="submission" date="2021-04" db="EMBL/GenBank/DDBJ databases">
        <title>Pseudaminobacter soli sp. nov., isolated from paddy soil contaminated by heavy metals.</title>
        <authorList>
            <person name="Zhang K."/>
        </authorList>
    </citation>
    <scope>NUCLEOTIDE SEQUENCE</scope>
    <source>
        <strain evidence="2">19-2017</strain>
    </source>
</reference>
<name>A0A942I907_9HYPH</name>
<accession>A0A942I907</accession>
<evidence type="ECO:0000313" key="2">
    <source>
        <dbReference type="EMBL" id="MBS3648801.1"/>
    </source>
</evidence>
<dbReference type="AlphaFoldDB" id="A0A942I907"/>
<feature type="region of interest" description="Disordered" evidence="1">
    <location>
        <begin position="1"/>
        <end position="26"/>
    </location>
</feature>
<dbReference type="RefSeq" id="WP_188254364.1">
    <property type="nucleotide sequence ID" value="NZ_JABVCF010000004.1"/>
</dbReference>
<organism evidence="2 3">
    <name type="scientific">Pseudaminobacter soli</name>
    <name type="common">ex Zhang et al. 2022</name>
    <dbReference type="NCBI Taxonomy" id="2831468"/>
    <lineage>
        <taxon>Bacteria</taxon>
        <taxon>Pseudomonadati</taxon>
        <taxon>Pseudomonadota</taxon>
        <taxon>Alphaproteobacteria</taxon>
        <taxon>Hyphomicrobiales</taxon>
        <taxon>Phyllobacteriaceae</taxon>
        <taxon>Pseudaminobacter</taxon>
    </lineage>
</organism>
<protein>
    <submittedName>
        <fullName evidence="2">Uncharacterized protein</fullName>
    </submittedName>
</protein>
<dbReference type="Proteomes" id="UP000680348">
    <property type="component" value="Unassembled WGS sequence"/>
</dbReference>
<sequence>MKLKMGSGRSKERRSQNRNIRSNARKRRVSPRFQNLFEVEEDGKEFVFTAMEIWMRAVCDAYLRATPFPAATRREYYGYTDHKGIYHPPIETPYLIDGKPVLDSDGNPFTITRDSQERDFRPGAVWMTRKLFSSCFTDVFHLDADPEGYRKKLERSDEMIETLGVGPMGRYAMDVDPSRTFYHPSEPFFRRVAKKYLFTPHTIESARHMIAPIEAEMFAKHRTLPNGRMPKSTGQFMIQPEILDRINRSDVYDVFRERRAAFNIEKLSAKRNERMWTWKDILLKLEHFPVFDRETVVRMTADPEVFGEPSNPHTIDTHLERWRRTKSKGADDTDREARIERVRYGLYRPRRQAFHDYDVKENYLVDWFYEFMRRQAFRQQVSPDAFFTFNGMMEDIRDFHPDWQKFHGTIPDAHYARMRLNRETKGYGDGKGTWIEKVTTYDRRLTQEALDLFCPEDVEDVMWERSRQKRQREMDEANRKYQVR</sequence>
<comment type="caution">
    <text evidence="2">The sequence shown here is derived from an EMBL/GenBank/DDBJ whole genome shotgun (WGS) entry which is preliminary data.</text>
</comment>